<proteinExistence type="predicted"/>
<dbReference type="InterPro" id="IPR028087">
    <property type="entry name" value="Tad_N"/>
</dbReference>
<dbReference type="SUPFAM" id="SSF53300">
    <property type="entry name" value="vWA-like"/>
    <property type="match status" value="1"/>
</dbReference>
<dbReference type="InterPro" id="IPR036465">
    <property type="entry name" value="vWFA_dom_sf"/>
</dbReference>
<dbReference type="EMBL" id="SDVB01000238">
    <property type="protein sequence ID" value="RYC12219.1"/>
    <property type="molecule type" value="Genomic_DNA"/>
</dbReference>
<dbReference type="PROSITE" id="PS50234">
    <property type="entry name" value="VWFA"/>
    <property type="match status" value="1"/>
</dbReference>
<dbReference type="OrthoDB" id="7624353at2"/>
<comment type="caution">
    <text evidence="2">The sequence shown here is derived from an EMBL/GenBank/DDBJ whole genome shotgun (WGS) entry which is preliminary data.</text>
</comment>
<evidence type="ECO:0000313" key="2">
    <source>
        <dbReference type="EMBL" id="RYC12219.1"/>
    </source>
</evidence>
<evidence type="ECO:0000259" key="1">
    <source>
        <dbReference type="PROSITE" id="PS50234"/>
    </source>
</evidence>
<dbReference type="Gene3D" id="3.40.50.410">
    <property type="entry name" value="von Willebrand factor, type A domain"/>
    <property type="match status" value="1"/>
</dbReference>
<organism evidence="2 3">
    <name type="scientific">Ciceribacter ferrooxidans</name>
    <dbReference type="NCBI Taxonomy" id="2509717"/>
    <lineage>
        <taxon>Bacteria</taxon>
        <taxon>Pseudomonadati</taxon>
        <taxon>Pseudomonadota</taxon>
        <taxon>Alphaproteobacteria</taxon>
        <taxon>Hyphomicrobiales</taxon>
        <taxon>Rhizobiaceae</taxon>
        <taxon>Ciceribacter</taxon>
    </lineage>
</organism>
<dbReference type="InterPro" id="IPR002035">
    <property type="entry name" value="VWF_A"/>
</dbReference>
<feature type="domain" description="VWFA" evidence="1">
    <location>
        <begin position="155"/>
        <end position="364"/>
    </location>
</feature>
<gene>
    <name evidence="2" type="ORF">EUU22_14300</name>
</gene>
<keyword evidence="3" id="KW-1185">Reference proteome</keyword>
<name>A0A4Q2T5Y6_9HYPH</name>
<dbReference type="AlphaFoldDB" id="A0A4Q2T5Y6"/>
<dbReference type="Proteomes" id="UP000291088">
    <property type="component" value="Unassembled WGS sequence"/>
</dbReference>
<protein>
    <submittedName>
        <fullName evidence="2">VWA domain-containing protein</fullName>
    </submittedName>
</protein>
<sequence length="429" mass="46742">MHLSLAQYFRDRSGNFATTTALLALPLLGTIGMAIDVGYAIEQRSALLAAADAAAIGALSTQSVGVLAAINSSENGTIVVAEKDARKLFDGQLPSGMVTKLTDLSIDITKQDDTMNAVVTFKAQVPTSFLRLLNHDMIEVTGTATATYNTGTFMDFYMLLDNTPSMGVGATMADIETMERHTSDKCAFACHDESKSYDYYDLAKDLGVAMRIDVVREAVQQLTYSATDAARYPSQYRMGIYTFGTSAKDTKLTEISTLSSDMNAVRTAANAIDLMSIPYQNYNHDQATDLDNAFKNLEKIIKKGGSGKNKTDPEKVVFFVSDGLTDSAKGSCCTKKTTGTRCQEPIDYSVCEPLKKKGIKIAALYTTYLPLPQNSWYNTWIKPFQSEIADRMRACASPGLYFEVSPTEGITEAMEALFQKVIGTPRLSS</sequence>
<reference evidence="2 3" key="1">
    <citation type="submission" date="2019-01" db="EMBL/GenBank/DDBJ databases">
        <authorList>
            <person name="Deng T."/>
        </authorList>
    </citation>
    <scope>NUCLEOTIDE SEQUENCE [LARGE SCALE GENOMIC DNA]</scope>
    <source>
        <strain evidence="2 3">F8825</strain>
    </source>
</reference>
<accession>A0A4Q2T5Y6</accession>
<dbReference type="Pfam" id="PF13400">
    <property type="entry name" value="Tad"/>
    <property type="match status" value="1"/>
</dbReference>
<evidence type="ECO:0000313" key="3">
    <source>
        <dbReference type="Proteomes" id="UP000291088"/>
    </source>
</evidence>
<dbReference type="RefSeq" id="WP_129332646.1">
    <property type="nucleotide sequence ID" value="NZ_SDVB01000238.1"/>
</dbReference>